<dbReference type="Gene3D" id="3.40.960.10">
    <property type="entry name" value="VSR Endonuclease"/>
    <property type="match status" value="1"/>
</dbReference>
<reference evidence="8" key="1">
    <citation type="journal article" date="2014" name="Front. Microbiol.">
        <title>High frequency of phylogenetically diverse reductive dehalogenase-homologous genes in deep subseafloor sedimentary metagenomes.</title>
        <authorList>
            <person name="Kawai M."/>
            <person name="Futagami T."/>
            <person name="Toyoda A."/>
            <person name="Takaki Y."/>
            <person name="Nishi S."/>
            <person name="Hori S."/>
            <person name="Arai W."/>
            <person name="Tsubouchi T."/>
            <person name="Morono Y."/>
            <person name="Uchiyama I."/>
            <person name="Ito T."/>
            <person name="Fujiyama A."/>
            <person name="Inagaki F."/>
            <person name="Takami H."/>
        </authorList>
    </citation>
    <scope>NUCLEOTIDE SEQUENCE</scope>
    <source>
        <strain evidence="8">Expedition CK06-06</strain>
    </source>
</reference>
<dbReference type="AlphaFoldDB" id="X1INK8"/>
<dbReference type="CDD" id="cd00221">
    <property type="entry name" value="Vsr"/>
    <property type="match status" value="1"/>
</dbReference>
<proteinExistence type="predicted"/>
<evidence type="ECO:0000259" key="7">
    <source>
        <dbReference type="Pfam" id="PF04480"/>
    </source>
</evidence>
<evidence type="ECO:0000256" key="3">
    <source>
        <dbReference type="ARBA" id="ARBA00022763"/>
    </source>
</evidence>
<dbReference type="InterPro" id="IPR004603">
    <property type="entry name" value="DNA_mismatch_endonuc_vsr"/>
</dbReference>
<feature type="non-terminal residue" evidence="8">
    <location>
        <position position="134"/>
    </location>
</feature>
<accession>X1INK8</accession>
<feature type="domain" description="DUF559" evidence="7">
    <location>
        <begin position="93"/>
        <end position="132"/>
    </location>
</feature>
<dbReference type="EMBL" id="BARU01017332">
    <property type="protein sequence ID" value="GAH59123.1"/>
    <property type="molecule type" value="Genomic_DNA"/>
</dbReference>
<evidence type="ECO:0000256" key="4">
    <source>
        <dbReference type="ARBA" id="ARBA00022801"/>
    </source>
</evidence>
<sequence>MSDTVSKKKRSEIMKANKPKGNKSTELKLIQLFKQLGLKGWRRNYKIAGSKPDFVFPKERIAVFADGCFWHGHNCRNLTPKQNSEYWQKKIENNRIRDKQINERLERKGWKVIRIWECELEKNPQKVMRRINRF</sequence>
<gene>
    <name evidence="8" type="ORF">S03H2_28762</name>
</gene>
<dbReference type="GO" id="GO:0006298">
    <property type="term" value="P:mismatch repair"/>
    <property type="evidence" value="ECO:0007669"/>
    <property type="project" value="InterPro"/>
</dbReference>
<dbReference type="GO" id="GO:0004519">
    <property type="term" value="F:endonuclease activity"/>
    <property type="evidence" value="ECO:0007669"/>
    <property type="project" value="UniProtKB-KW"/>
</dbReference>
<keyword evidence="3" id="KW-0227">DNA damage</keyword>
<dbReference type="GO" id="GO:0016787">
    <property type="term" value="F:hydrolase activity"/>
    <property type="evidence" value="ECO:0007669"/>
    <property type="project" value="UniProtKB-KW"/>
</dbReference>
<comment type="caution">
    <text evidence="8">The sequence shown here is derived from an EMBL/GenBank/DDBJ whole genome shotgun (WGS) entry which is preliminary data.</text>
</comment>
<name>X1INK8_9ZZZZ</name>
<organism evidence="8">
    <name type="scientific">marine sediment metagenome</name>
    <dbReference type="NCBI Taxonomy" id="412755"/>
    <lineage>
        <taxon>unclassified sequences</taxon>
        <taxon>metagenomes</taxon>
        <taxon>ecological metagenomes</taxon>
    </lineage>
</organism>
<dbReference type="Pfam" id="PF04480">
    <property type="entry name" value="DUF559"/>
    <property type="match status" value="1"/>
</dbReference>
<dbReference type="InterPro" id="IPR011335">
    <property type="entry name" value="Restrct_endonuc-II-like"/>
</dbReference>
<keyword evidence="5" id="KW-0234">DNA repair</keyword>
<dbReference type="SUPFAM" id="SSF52980">
    <property type="entry name" value="Restriction endonuclease-like"/>
    <property type="match status" value="1"/>
</dbReference>
<dbReference type="InterPro" id="IPR007569">
    <property type="entry name" value="DUF559"/>
</dbReference>
<evidence type="ECO:0000256" key="1">
    <source>
        <dbReference type="ARBA" id="ARBA00022722"/>
    </source>
</evidence>
<keyword evidence="1" id="KW-0540">Nuclease</keyword>
<evidence type="ECO:0000256" key="5">
    <source>
        <dbReference type="ARBA" id="ARBA00023204"/>
    </source>
</evidence>
<keyword evidence="2" id="KW-0255">Endonuclease</keyword>
<evidence type="ECO:0000256" key="6">
    <source>
        <dbReference type="SAM" id="MobiDB-lite"/>
    </source>
</evidence>
<dbReference type="Pfam" id="PF03852">
    <property type="entry name" value="Vsr"/>
    <property type="match status" value="1"/>
</dbReference>
<evidence type="ECO:0000313" key="8">
    <source>
        <dbReference type="EMBL" id="GAH59123.1"/>
    </source>
</evidence>
<keyword evidence="4" id="KW-0378">Hydrolase</keyword>
<protein>
    <recommendedName>
        <fullName evidence="7">DUF559 domain-containing protein</fullName>
    </recommendedName>
</protein>
<evidence type="ECO:0000256" key="2">
    <source>
        <dbReference type="ARBA" id="ARBA00022759"/>
    </source>
</evidence>
<feature type="region of interest" description="Disordered" evidence="6">
    <location>
        <begin position="1"/>
        <end position="20"/>
    </location>
</feature>
<dbReference type="NCBIfam" id="TIGR00632">
    <property type="entry name" value="vsr"/>
    <property type="match status" value="1"/>
</dbReference>